<evidence type="ECO:0000256" key="1">
    <source>
        <dbReference type="ARBA" id="ARBA00004651"/>
    </source>
</evidence>
<keyword evidence="2" id="KW-1003">Cell membrane</keyword>
<dbReference type="Proteomes" id="UP000245380">
    <property type="component" value="Unassembled WGS sequence"/>
</dbReference>
<protein>
    <recommendedName>
        <fullName evidence="7">Type II secretion system protein GspF domain-containing protein</fullName>
    </recommendedName>
</protein>
<dbReference type="Pfam" id="PF00482">
    <property type="entry name" value="T2SSF"/>
    <property type="match status" value="1"/>
</dbReference>
<evidence type="ECO:0000256" key="5">
    <source>
        <dbReference type="ARBA" id="ARBA00023136"/>
    </source>
</evidence>
<dbReference type="InterPro" id="IPR018076">
    <property type="entry name" value="T2SS_GspF_dom"/>
</dbReference>
<evidence type="ECO:0000256" key="6">
    <source>
        <dbReference type="SAM" id="Phobius"/>
    </source>
</evidence>
<dbReference type="GO" id="GO:0005886">
    <property type="term" value="C:plasma membrane"/>
    <property type="evidence" value="ECO:0007669"/>
    <property type="project" value="UniProtKB-SubCell"/>
</dbReference>
<keyword evidence="4 6" id="KW-1133">Transmembrane helix</keyword>
<evidence type="ECO:0000259" key="7">
    <source>
        <dbReference type="Pfam" id="PF00482"/>
    </source>
</evidence>
<comment type="subcellular location">
    <subcellularLocation>
        <location evidence="1">Cell membrane</location>
        <topology evidence="1">Multi-pass membrane protein</topology>
    </subcellularLocation>
</comment>
<keyword evidence="3 6" id="KW-0812">Transmembrane</keyword>
<dbReference type="EMBL" id="MPDK01000001">
    <property type="protein sequence ID" value="PWI59085.1"/>
    <property type="molecule type" value="Genomic_DNA"/>
</dbReference>
<dbReference type="RefSeq" id="WP_109429168.1">
    <property type="nucleotide sequence ID" value="NZ_MPDK01000001.1"/>
</dbReference>
<evidence type="ECO:0000313" key="9">
    <source>
        <dbReference type="Proteomes" id="UP000245380"/>
    </source>
</evidence>
<feature type="transmembrane region" description="Helical" evidence="6">
    <location>
        <begin position="280"/>
        <end position="305"/>
    </location>
</feature>
<evidence type="ECO:0000256" key="2">
    <source>
        <dbReference type="ARBA" id="ARBA00022475"/>
    </source>
</evidence>
<feature type="transmembrane region" description="Helical" evidence="6">
    <location>
        <begin position="108"/>
        <end position="128"/>
    </location>
</feature>
<dbReference type="PANTHER" id="PTHR35007:SF2">
    <property type="entry name" value="PILUS ASSEMBLE PROTEIN"/>
    <property type="match status" value="1"/>
</dbReference>
<feature type="transmembrane region" description="Helical" evidence="6">
    <location>
        <begin position="6"/>
        <end position="23"/>
    </location>
</feature>
<evidence type="ECO:0000313" key="8">
    <source>
        <dbReference type="EMBL" id="PWI59085.1"/>
    </source>
</evidence>
<accession>A0A2U3DCW4</accession>
<dbReference type="AlphaFoldDB" id="A0A2U3DCW4"/>
<keyword evidence="9" id="KW-1185">Reference proteome</keyword>
<comment type="caution">
    <text evidence="8">The sequence shown here is derived from an EMBL/GenBank/DDBJ whole genome shotgun (WGS) entry which is preliminary data.</text>
</comment>
<dbReference type="OrthoDB" id="9810662at2"/>
<evidence type="ECO:0000256" key="3">
    <source>
        <dbReference type="ARBA" id="ARBA00022692"/>
    </source>
</evidence>
<feature type="domain" description="Type II secretion system protein GspF" evidence="7">
    <location>
        <begin position="172"/>
        <end position="297"/>
    </location>
</feature>
<organism evidence="8 9">
    <name type="scientific">Sulfoacidibacillus thermotolerans</name>
    <name type="common">Acidibacillus sulfuroxidans</name>
    <dbReference type="NCBI Taxonomy" id="1765684"/>
    <lineage>
        <taxon>Bacteria</taxon>
        <taxon>Bacillati</taxon>
        <taxon>Bacillota</taxon>
        <taxon>Bacilli</taxon>
        <taxon>Bacillales</taxon>
        <taxon>Alicyclobacillaceae</taxon>
        <taxon>Sulfoacidibacillus</taxon>
    </lineage>
</organism>
<proteinExistence type="predicted"/>
<feature type="transmembrane region" description="Helical" evidence="6">
    <location>
        <begin position="134"/>
        <end position="152"/>
    </location>
</feature>
<reference evidence="8 9" key="1">
    <citation type="submission" date="2016-11" db="EMBL/GenBank/DDBJ databases">
        <title>Comparative genomics of Acidibacillus ferroxidans species.</title>
        <authorList>
            <person name="Oliveira G."/>
            <person name="Nunes G."/>
            <person name="Oliveira R."/>
            <person name="Araujo F."/>
            <person name="Salim A."/>
            <person name="Scholte L."/>
            <person name="Morais D."/>
            <person name="Nancucheo I."/>
            <person name="Johnson D.B."/>
            <person name="Grail B."/>
            <person name="Bittencourt J."/>
            <person name="Valadares R."/>
        </authorList>
    </citation>
    <scope>NUCLEOTIDE SEQUENCE [LARGE SCALE GENOMIC DNA]</scope>
    <source>
        <strain evidence="8 9">Y002</strain>
    </source>
</reference>
<name>A0A2U3DCW4_SULT2</name>
<evidence type="ECO:0000256" key="4">
    <source>
        <dbReference type="ARBA" id="ARBA00022989"/>
    </source>
</evidence>
<keyword evidence="5 6" id="KW-0472">Membrane</keyword>
<sequence>MLQAEKYLIVLLIVSCFVVLAKWQRDRKDYERQKIIHDRMRLYHIQRQDSFDELSISFWERVMMPFWHKLFESLFHLLTPQNMRHKWIQQLQQAGSSLRIEQFVIMRFAFSLVMMAVGVYLAMWIPALSPSERVLLPIFFAGSMYLFIGARLKTAAQKRLKQLERSLPEVFDLLSVSVVAGLGFDSALYKMVKNMPESPAKDEFGRVLSDMRLGMSRTDALRALAERTHLPELHRFASLVTQSDRMGGGIAVALKAQAQDIKNTRSMRAREKAALIPVKIIFPMIVFIFPAIFVVILGPAILSFIQVFHG</sequence>
<gene>
    <name evidence="8" type="ORF">BM613_00310</name>
</gene>
<dbReference type="PANTHER" id="PTHR35007">
    <property type="entry name" value="INTEGRAL MEMBRANE PROTEIN-RELATED"/>
    <property type="match status" value="1"/>
</dbReference>